<accession>A0A485LLD4</accession>
<reference evidence="2 3" key="1">
    <citation type="submission" date="2019-03" db="EMBL/GenBank/DDBJ databases">
        <authorList>
            <person name="Gaulin E."/>
            <person name="Dumas B."/>
        </authorList>
    </citation>
    <scope>NUCLEOTIDE SEQUENCE [LARGE SCALE GENOMIC DNA]</scope>
    <source>
        <strain evidence="2">CBS 568.67</strain>
    </source>
</reference>
<evidence type="ECO:0000313" key="3">
    <source>
        <dbReference type="Proteomes" id="UP000332933"/>
    </source>
</evidence>
<protein>
    <submittedName>
        <fullName evidence="2">Aste57867_22709 protein</fullName>
    </submittedName>
</protein>
<dbReference type="OrthoDB" id="121889at2759"/>
<dbReference type="EMBL" id="VJMH01007156">
    <property type="protein sequence ID" value="KAF0685388.1"/>
    <property type="molecule type" value="Genomic_DNA"/>
</dbReference>
<organism evidence="2 3">
    <name type="scientific">Aphanomyces stellatus</name>
    <dbReference type="NCBI Taxonomy" id="120398"/>
    <lineage>
        <taxon>Eukaryota</taxon>
        <taxon>Sar</taxon>
        <taxon>Stramenopiles</taxon>
        <taxon>Oomycota</taxon>
        <taxon>Saprolegniomycetes</taxon>
        <taxon>Saprolegniales</taxon>
        <taxon>Verrucalvaceae</taxon>
        <taxon>Aphanomyces</taxon>
    </lineage>
</organism>
<gene>
    <name evidence="2" type="primary">Aste57867_22709</name>
    <name evidence="1" type="ORF">As57867_022639</name>
    <name evidence="2" type="ORF">ASTE57867_22709</name>
</gene>
<name>A0A485LLD4_9STRA</name>
<proteinExistence type="predicted"/>
<dbReference type="EMBL" id="CAADRA010007182">
    <property type="protein sequence ID" value="VFT99363.1"/>
    <property type="molecule type" value="Genomic_DNA"/>
</dbReference>
<keyword evidence="3" id="KW-1185">Reference proteome</keyword>
<sequence>MHSLRIHRQGEAYQVGPPSNPVRISWICKSTQELFFFLVDCASGKLFECRSVKFTEDFVPANEKRVTFDDQVVTVPLQDHPCDDTEEDEVDMAQFTLVRPAQGCTSQVPRYPCGTKSAAHGSFQLCFRSIRLSFVPVALQYQLSFVPADKELAKLIDKVMLQFMHGEEINPASTTTGLRLVKKEIVFADNRLVATTQPICHDSLCSSLRYAKIQVHDGLVDSPWRWFEVRWTPFGHPPNSSSLDIPLWHNSFSPLSHLLTPCQRTWPASILYEQIKVACVRTNLEPPNLPDGFYSDPRRAKQLCTYRHPEHILPRRTSLFVAGYVKVFNLLKQLSRDPWLKQHLIPDAVQD</sequence>
<dbReference type="AlphaFoldDB" id="A0A485LLD4"/>
<dbReference type="Proteomes" id="UP000332933">
    <property type="component" value="Unassembled WGS sequence"/>
</dbReference>
<evidence type="ECO:0000313" key="2">
    <source>
        <dbReference type="EMBL" id="VFT99363.1"/>
    </source>
</evidence>
<reference evidence="1" key="2">
    <citation type="submission" date="2019-06" db="EMBL/GenBank/DDBJ databases">
        <title>Genomics analysis of Aphanomyces spp. identifies a new class of oomycete effector associated with host adaptation.</title>
        <authorList>
            <person name="Gaulin E."/>
        </authorList>
    </citation>
    <scope>NUCLEOTIDE SEQUENCE</scope>
    <source>
        <strain evidence="1">CBS 578.67</strain>
    </source>
</reference>
<evidence type="ECO:0000313" key="1">
    <source>
        <dbReference type="EMBL" id="KAF0685388.1"/>
    </source>
</evidence>